<protein>
    <submittedName>
        <fullName evidence="2">Uncharacterized protein</fullName>
    </submittedName>
</protein>
<dbReference type="GeneID" id="40265380"/>
<proteinExistence type="predicted"/>
<dbReference type="RefSeq" id="WP_138244951.1">
    <property type="nucleotide sequence ID" value="NZ_CP040330.1"/>
</dbReference>
<dbReference type="AlphaFoldDB" id="A0A4V1FZN5"/>
<feature type="region of interest" description="Disordered" evidence="1">
    <location>
        <begin position="1"/>
        <end position="27"/>
    </location>
</feature>
<dbReference type="EMBL" id="CP040330">
    <property type="protein sequence ID" value="QCS42466.1"/>
    <property type="molecule type" value="Genomic_DNA"/>
</dbReference>
<evidence type="ECO:0000313" key="3">
    <source>
        <dbReference type="Proteomes" id="UP000302218"/>
    </source>
</evidence>
<dbReference type="Proteomes" id="UP000302218">
    <property type="component" value="Chromosome"/>
</dbReference>
<dbReference type="OrthoDB" id="271113at2157"/>
<name>A0A4V1FZN5_9EURY</name>
<evidence type="ECO:0000256" key="1">
    <source>
        <dbReference type="SAM" id="MobiDB-lite"/>
    </source>
</evidence>
<dbReference type="KEGG" id="nvr:FEJ81_08865"/>
<sequence length="299" mass="32763">MDRPAPDADRTTDSRWERSSGADRAEPIVERRPYVELALEHPDLEPTAYGDSFFPDAIPYALEGTHRVFYWRPTLESGSGEPGEWSGVCATTESLSPVTDRGPTDFDLVSRRDETTAVTVDGTIAGDSTRTLVESYAVPDVRIRALSESRLEVLVDGTAVVVPAGTRRRVSLAERTVIRVDGEESPTETTPELRVRFPGQRELHHPVIGANYRLFPSFGLDLEAVPSPLAVPTANGELDHEALAASLGVDLSARPYPERVLWQAFAYTAFDPHADSVPELWQFPTGHLALSDDQIGGDD</sequence>
<organism evidence="2 3">
    <name type="scientific">Natrinema versiforme</name>
    <dbReference type="NCBI Taxonomy" id="88724"/>
    <lineage>
        <taxon>Archaea</taxon>
        <taxon>Methanobacteriati</taxon>
        <taxon>Methanobacteriota</taxon>
        <taxon>Stenosarchaea group</taxon>
        <taxon>Halobacteria</taxon>
        <taxon>Halobacteriales</taxon>
        <taxon>Natrialbaceae</taxon>
        <taxon>Natrinema</taxon>
    </lineage>
</organism>
<gene>
    <name evidence="2" type="ORF">FEJ81_08865</name>
</gene>
<reference evidence="3" key="1">
    <citation type="submission" date="2019-05" db="EMBL/GenBank/DDBJ databases">
        <title>Genome sequence and methylation pattern of the halophilic Archaeon Natrinema versiforme BOL5-4.</title>
        <authorList>
            <person name="DasSarma P."/>
            <person name="Anton B.P."/>
            <person name="DasSarma S.L."/>
            <person name="Martinez F.L."/>
            <person name="Guzman D."/>
            <person name="Roberts R.J."/>
            <person name="DasSarma S."/>
        </authorList>
    </citation>
    <scope>NUCLEOTIDE SEQUENCE [LARGE SCALE GENOMIC DNA]</scope>
    <source>
        <strain evidence="3">BOL5-4</strain>
    </source>
</reference>
<accession>A0A4V1FZN5</accession>
<evidence type="ECO:0000313" key="2">
    <source>
        <dbReference type="EMBL" id="QCS42466.1"/>
    </source>
</evidence>